<proteinExistence type="predicted"/>
<keyword evidence="2" id="KW-1185">Reference proteome</keyword>
<organism evidence="1 2">
    <name type="scientific">Peronosclerospora sorghi</name>
    <dbReference type="NCBI Taxonomy" id="230839"/>
    <lineage>
        <taxon>Eukaryota</taxon>
        <taxon>Sar</taxon>
        <taxon>Stramenopiles</taxon>
        <taxon>Oomycota</taxon>
        <taxon>Peronosporomycetes</taxon>
        <taxon>Peronosporales</taxon>
        <taxon>Peronosporaceae</taxon>
        <taxon>Peronosclerospora</taxon>
    </lineage>
</organism>
<sequence>MLGVCNAPVPLVSVVQALMGPVTFVQASKSQEQSLHRLLQVSSYRVEYGVNTARTHSTWGSACQSTGRRGWTEWRPSHRCPTPANTRKLTRPSR</sequence>
<protein>
    <submittedName>
        <fullName evidence="1">Uncharacterized protein</fullName>
    </submittedName>
</protein>
<evidence type="ECO:0000313" key="1">
    <source>
        <dbReference type="EMBL" id="KAI9914375.1"/>
    </source>
</evidence>
<dbReference type="Proteomes" id="UP001163321">
    <property type="component" value="Chromosome 3"/>
</dbReference>
<reference evidence="1 2" key="1">
    <citation type="journal article" date="2022" name="bioRxiv">
        <title>The genome of the oomycete Peronosclerospora sorghi, a cosmopolitan pathogen of maize and sorghum, is inflated with dispersed pseudogenes.</title>
        <authorList>
            <person name="Fletcher K."/>
            <person name="Martin F."/>
            <person name="Isakeit T."/>
            <person name="Cavanaugh K."/>
            <person name="Magill C."/>
            <person name="Michelmore R."/>
        </authorList>
    </citation>
    <scope>NUCLEOTIDE SEQUENCE [LARGE SCALE GENOMIC DNA]</scope>
    <source>
        <strain evidence="1">P6</strain>
    </source>
</reference>
<accession>A0ACC0W8B1</accession>
<gene>
    <name evidence="1" type="ORF">PsorP6_007112</name>
</gene>
<comment type="caution">
    <text evidence="1">The sequence shown here is derived from an EMBL/GenBank/DDBJ whole genome shotgun (WGS) entry which is preliminary data.</text>
</comment>
<name>A0ACC0W8B1_9STRA</name>
<evidence type="ECO:0000313" key="2">
    <source>
        <dbReference type="Proteomes" id="UP001163321"/>
    </source>
</evidence>
<dbReference type="EMBL" id="CM047582">
    <property type="protein sequence ID" value="KAI9914375.1"/>
    <property type="molecule type" value="Genomic_DNA"/>
</dbReference>